<gene>
    <name evidence="1" type="ORF">EC604_03975</name>
</gene>
<sequence length="67" mass="7391">MIISKFNVIFIDITFFPFYNLNQNHSDVIISEAGAQRRVPPVGNGAANRSSSGRLAAFFCLNEALET</sequence>
<accession>A0A5M9WN43</accession>
<name>A0A5M9WN43_PAEAM</name>
<comment type="caution">
    <text evidence="1">The sequence shown here is derived from an EMBL/GenBank/DDBJ whole genome shotgun (WGS) entry which is preliminary data.</text>
</comment>
<reference evidence="1 2" key="1">
    <citation type="journal article" date="2019" name="J. Ind. Microbiol. Biotechnol.">
        <title>Paenibacillus amylolyticus 27C64 has a diverse set of carbohydrate-active enzymes and complete pectin deconstruction system.</title>
        <authorList>
            <person name="Keggi C."/>
            <person name="Doran-Peterson J."/>
        </authorList>
    </citation>
    <scope>NUCLEOTIDE SEQUENCE [LARGE SCALE GENOMIC DNA]</scope>
    <source>
        <strain evidence="1 2">27C64</strain>
    </source>
</reference>
<proteinExistence type="predicted"/>
<dbReference type="RefSeq" id="WP_123062913.1">
    <property type="nucleotide sequence ID" value="NZ_RIAS01000002.1"/>
</dbReference>
<protein>
    <submittedName>
        <fullName evidence="1">Uncharacterized protein</fullName>
    </submittedName>
</protein>
<organism evidence="1 2">
    <name type="scientific">Paenibacillus amylolyticus</name>
    <dbReference type="NCBI Taxonomy" id="1451"/>
    <lineage>
        <taxon>Bacteria</taxon>
        <taxon>Bacillati</taxon>
        <taxon>Bacillota</taxon>
        <taxon>Bacilli</taxon>
        <taxon>Bacillales</taxon>
        <taxon>Paenibacillaceae</taxon>
        <taxon>Paenibacillus</taxon>
    </lineage>
</organism>
<evidence type="ECO:0000313" key="1">
    <source>
        <dbReference type="EMBL" id="KAA8783002.1"/>
    </source>
</evidence>
<evidence type="ECO:0000313" key="2">
    <source>
        <dbReference type="Proteomes" id="UP000323664"/>
    </source>
</evidence>
<dbReference type="AlphaFoldDB" id="A0A5M9WN43"/>
<dbReference type="EMBL" id="RIAS01000002">
    <property type="protein sequence ID" value="KAA8783002.1"/>
    <property type="molecule type" value="Genomic_DNA"/>
</dbReference>
<dbReference type="Proteomes" id="UP000323664">
    <property type="component" value="Unassembled WGS sequence"/>
</dbReference>